<dbReference type="EMBL" id="AZBU02000013">
    <property type="protein sequence ID" value="TKR58739.1"/>
    <property type="molecule type" value="Genomic_DNA"/>
</dbReference>
<accession>A0A4U5LRV1</accession>
<sequence length="72" mass="8341">MVDNLVNHPWLPSSSTAARCPKWSRNESKWNSLKQGVDTAMRQERLMEFGKETHEKRGKTNNNIFSKTGLHE</sequence>
<organism evidence="2 3">
    <name type="scientific">Steinernema carpocapsae</name>
    <name type="common">Entomopathogenic nematode</name>
    <dbReference type="NCBI Taxonomy" id="34508"/>
    <lineage>
        <taxon>Eukaryota</taxon>
        <taxon>Metazoa</taxon>
        <taxon>Ecdysozoa</taxon>
        <taxon>Nematoda</taxon>
        <taxon>Chromadorea</taxon>
        <taxon>Rhabditida</taxon>
        <taxon>Tylenchina</taxon>
        <taxon>Panagrolaimomorpha</taxon>
        <taxon>Strongyloidoidea</taxon>
        <taxon>Steinernematidae</taxon>
        <taxon>Steinernema</taxon>
    </lineage>
</organism>
<keyword evidence="3" id="KW-1185">Reference proteome</keyword>
<evidence type="ECO:0000313" key="3">
    <source>
        <dbReference type="Proteomes" id="UP000298663"/>
    </source>
</evidence>
<dbReference type="Proteomes" id="UP000298663">
    <property type="component" value="Unassembled WGS sequence"/>
</dbReference>
<feature type="region of interest" description="Disordered" evidence="1">
    <location>
        <begin position="50"/>
        <end position="72"/>
    </location>
</feature>
<dbReference type="AlphaFoldDB" id="A0A4U5LRV1"/>
<reference evidence="2 3" key="1">
    <citation type="journal article" date="2015" name="Genome Biol.">
        <title>Comparative genomics of Steinernema reveals deeply conserved gene regulatory networks.</title>
        <authorList>
            <person name="Dillman A.R."/>
            <person name="Macchietto M."/>
            <person name="Porter C.F."/>
            <person name="Rogers A."/>
            <person name="Williams B."/>
            <person name="Antoshechkin I."/>
            <person name="Lee M.M."/>
            <person name="Goodwin Z."/>
            <person name="Lu X."/>
            <person name="Lewis E.E."/>
            <person name="Goodrich-Blair H."/>
            <person name="Stock S.P."/>
            <person name="Adams B.J."/>
            <person name="Sternberg P.W."/>
            <person name="Mortazavi A."/>
        </authorList>
    </citation>
    <scope>NUCLEOTIDE SEQUENCE [LARGE SCALE GENOMIC DNA]</scope>
    <source>
        <strain evidence="2 3">ALL</strain>
    </source>
</reference>
<reference evidence="2 3" key="2">
    <citation type="journal article" date="2019" name="G3 (Bethesda)">
        <title>Hybrid Assembly of the Genome of the Entomopathogenic Nematode Steinernema carpocapsae Identifies the X-Chromosome.</title>
        <authorList>
            <person name="Serra L."/>
            <person name="Macchietto M."/>
            <person name="Macias-Munoz A."/>
            <person name="McGill C.J."/>
            <person name="Rodriguez I.M."/>
            <person name="Rodriguez B."/>
            <person name="Murad R."/>
            <person name="Mortazavi A."/>
        </authorList>
    </citation>
    <scope>NUCLEOTIDE SEQUENCE [LARGE SCALE GENOMIC DNA]</scope>
    <source>
        <strain evidence="2 3">ALL</strain>
    </source>
</reference>
<gene>
    <name evidence="2" type="ORF">L596_030148</name>
</gene>
<protein>
    <submittedName>
        <fullName evidence="2">Uncharacterized protein</fullName>
    </submittedName>
</protein>
<evidence type="ECO:0000256" key="1">
    <source>
        <dbReference type="SAM" id="MobiDB-lite"/>
    </source>
</evidence>
<proteinExistence type="predicted"/>
<evidence type="ECO:0000313" key="2">
    <source>
        <dbReference type="EMBL" id="TKR58739.1"/>
    </source>
</evidence>
<comment type="caution">
    <text evidence="2">The sequence shown here is derived from an EMBL/GenBank/DDBJ whole genome shotgun (WGS) entry which is preliminary data.</text>
</comment>
<name>A0A4U5LRV1_STECR</name>